<dbReference type="InterPro" id="IPR030391">
    <property type="entry name" value="MeTrfase_TrmA_CS"/>
</dbReference>
<dbReference type="Gene3D" id="2.40.50.1070">
    <property type="match status" value="1"/>
</dbReference>
<dbReference type="EMBL" id="CABN01000087">
    <property type="protein sequence ID" value="CBI00076.1"/>
    <property type="molecule type" value="Genomic_DNA"/>
</dbReference>
<organism evidence="4">
    <name type="scientific">mine drainage metagenome</name>
    <dbReference type="NCBI Taxonomy" id="410659"/>
    <lineage>
        <taxon>unclassified sequences</taxon>
        <taxon>metagenomes</taxon>
        <taxon>ecological metagenomes</taxon>
    </lineage>
</organism>
<dbReference type="PANTHER" id="PTHR11061">
    <property type="entry name" value="RNA M5U METHYLTRANSFERASE"/>
    <property type="match status" value="1"/>
</dbReference>
<dbReference type="GO" id="GO:0070475">
    <property type="term" value="P:rRNA base methylation"/>
    <property type="evidence" value="ECO:0007669"/>
    <property type="project" value="TreeGrafter"/>
</dbReference>
<dbReference type="AlphaFoldDB" id="E6PYR7"/>
<dbReference type="PROSITE" id="PS51687">
    <property type="entry name" value="SAM_MT_RNA_M5U"/>
    <property type="match status" value="1"/>
</dbReference>
<evidence type="ECO:0000313" key="4">
    <source>
        <dbReference type="EMBL" id="CBI00076.1"/>
    </source>
</evidence>
<name>E6PYR7_9ZZZZ</name>
<dbReference type="InterPro" id="IPR030390">
    <property type="entry name" value="MeTrfase_TrmA_AS"/>
</dbReference>
<dbReference type="PANTHER" id="PTHR11061:SF30">
    <property type="entry name" value="TRNA (URACIL(54)-C(5))-METHYLTRANSFERASE"/>
    <property type="match status" value="1"/>
</dbReference>
<protein>
    <submittedName>
        <fullName evidence="4">Putative tRNA (Uracil-5-)-methyltransferase</fullName>
        <ecNumber evidence="4">2.1.1.35</ecNumber>
    </submittedName>
</protein>
<keyword evidence="2 4" id="KW-0808">Transferase</keyword>
<gene>
    <name evidence="4" type="ORF">CARN3_1058</name>
</gene>
<dbReference type="GO" id="GO:0070041">
    <property type="term" value="F:rRNA (uridine-C5-)-methyltransferase activity"/>
    <property type="evidence" value="ECO:0007669"/>
    <property type="project" value="TreeGrafter"/>
</dbReference>
<dbReference type="InterPro" id="IPR010280">
    <property type="entry name" value="U5_MeTrfase_fam"/>
</dbReference>
<evidence type="ECO:0000256" key="3">
    <source>
        <dbReference type="ARBA" id="ARBA00022691"/>
    </source>
</evidence>
<reference evidence="4" key="1">
    <citation type="submission" date="2009-10" db="EMBL/GenBank/DDBJ databases">
        <title>Diversity of trophic interactions inside an arsenic-rich microbial ecosystem.</title>
        <authorList>
            <person name="Bertin P.N."/>
            <person name="Heinrich-Salmeron A."/>
            <person name="Pelletier E."/>
            <person name="Goulhen-Chollet F."/>
            <person name="Arsene-Ploetze F."/>
            <person name="Gallien S."/>
            <person name="Calteau A."/>
            <person name="Vallenet D."/>
            <person name="Casiot C."/>
            <person name="Chane-Woon-Ming B."/>
            <person name="Giloteaux L."/>
            <person name="Barakat M."/>
            <person name="Bonnefoy V."/>
            <person name="Bruneel O."/>
            <person name="Chandler M."/>
            <person name="Cleiss J."/>
            <person name="Duran R."/>
            <person name="Elbaz-Poulichet F."/>
            <person name="Fonknechten N."/>
            <person name="Lauga B."/>
            <person name="Mornico D."/>
            <person name="Ortet P."/>
            <person name="Schaeffer C."/>
            <person name="Siguier P."/>
            <person name="Alexander Thil Smith A."/>
            <person name="Van Dorsselaer A."/>
            <person name="Weissenbach J."/>
            <person name="Medigue C."/>
            <person name="Le Paslier D."/>
        </authorList>
    </citation>
    <scope>NUCLEOTIDE SEQUENCE</scope>
</reference>
<dbReference type="InterPro" id="IPR029063">
    <property type="entry name" value="SAM-dependent_MTases_sf"/>
</dbReference>
<dbReference type="CDD" id="cd02440">
    <property type="entry name" value="AdoMet_MTases"/>
    <property type="match status" value="1"/>
</dbReference>
<accession>E6PYR7</accession>
<keyword evidence="1 4" id="KW-0489">Methyltransferase</keyword>
<dbReference type="Gene3D" id="3.40.50.150">
    <property type="entry name" value="Vaccinia Virus protein VP39"/>
    <property type="match status" value="1"/>
</dbReference>
<dbReference type="SUPFAM" id="SSF53335">
    <property type="entry name" value="S-adenosyl-L-methionine-dependent methyltransferases"/>
    <property type="match status" value="1"/>
</dbReference>
<keyword evidence="3" id="KW-0949">S-adenosyl-L-methionine</keyword>
<proteinExistence type="predicted"/>
<dbReference type="PROSITE" id="PS01231">
    <property type="entry name" value="TRMA_2"/>
    <property type="match status" value="1"/>
</dbReference>
<comment type="caution">
    <text evidence="4">The sequence shown here is derived from an EMBL/GenBank/DDBJ whole genome shotgun (WGS) entry which is preliminary data.</text>
</comment>
<evidence type="ECO:0000256" key="1">
    <source>
        <dbReference type="ARBA" id="ARBA00022603"/>
    </source>
</evidence>
<sequence>MLRERVSIPDTIGLLSGNPWEYRNRIRLASFTENSSGSRRFGYRARASHDIVPIAECPIAAPILTRVAALAEQWLSRNFSAAAVGEIELSTNTTEDQVLVTLYSESASGHPTQAWIQSMLRELGPPVIGVRIECKTDAEQQKSLDHAGEDSLLYTIGKTKYPVQHGAFFQVNRWLLEDFLALVTADRRGMQAWDLFAGVGLFARQLEHSFQSVIAVESSPASFASLETSLANADSRAICSTTLQFLQRNRELREPRPDFIVLDPPRAGLSQQTCALLAAIHAPEMIYVSCDPATLARDLKLLTAERYKVSNIILVDMFPQTYHLETVVSLIRA</sequence>
<dbReference type="GO" id="GO:0030697">
    <property type="term" value="F:tRNA (uracil(54)-C5)-methyltransferase activity, S-adenosyl methionine-dependent"/>
    <property type="evidence" value="ECO:0007669"/>
    <property type="project" value="UniProtKB-EC"/>
</dbReference>
<dbReference type="Pfam" id="PF05958">
    <property type="entry name" value="tRNA_U5-meth_tr"/>
    <property type="match status" value="1"/>
</dbReference>
<dbReference type="PROSITE" id="PS01230">
    <property type="entry name" value="TRMA_1"/>
    <property type="match status" value="1"/>
</dbReference>
<dbReference type="EC" id="2.1.1.35" evidence="4"/>
<evidence type="ECO:0000256" key="2">
    <source>
        <dbReference type="ARBA" id="ARBA00022679"/>
    </source>
</evidence>